<feature type="domain" description="EGF-like" evidence="5">
    <location>
        <begin position="368"/>
        <end position="407"/>
    </location>
</feature>
<dbReference type="InterPro" id="IPR006212">
    <property type="entry name" value="Furin_repeat"/>
</dbReference>
<feature type="transmembrane region" description="Helical" evidence="4">
    <location>
        <begin position="1227"/>
        <end position="1247"/>
    </location>
</feature>
<feature type="domain" description="EGF-like" evidence="5">
    <location>
        <begin position="499"/>
        <end position="529"/>
    </location>
</feature>
<feature type="domain" description="EGF-like" evidence="5">
    <location>
        <begin position="62"/>
        <end position="103"/>
    </location>
</feature>
<evidence type="ECO:0000256" key="4">
    <source>
        <dbReference type="SAM" id="Phobius"/>
    </source>
</evidence>
<evidence type="ECO:0000256" key="2">
    <source>
        <dbReference type="ARBA" id="ARBA00022737"/>
    </source>
</evidence>
<keyword evidence="3" id="KW-1015">Disulfide bond</keyword>
<evidence type="ECO:0000313" key="6">
    <source>
        <dbReference type="EMBL" id="CAD8107708.1"/>
    </source>
</evidence>
<feature type="domain" description="EGF-like" evidence="5">
    <location>
        <begin position="104"/>
        <end position="133"/>
    </location>
</feature>
<protein>
    <recommendedName>
        <fullName evidence="5">EGF-like domain-containing protein</fullName>
    </recommendedName>
</protein>
<dbReference type="PANTHER" id="PTHR15332:SF175">
    <property type="entry name" value="PROPROTEIN CONVERTASE SUBTILISIN_KEXIN TYPE 5-LIKE"/>
    <property type="match status" value="1"/>
</dbReference>
<feature type="transmembrane region" description="Helical" evidence="4">
    <location>
        <begin position="1171"/>
        <end position="1195"/>
    </location>
</feature>
<dbReference type="InterPro" id="IPR000742">
    <property type="entry name" value="EGF"/>
</dbReference>
<evidence type="ECO:0000256" key="1">
    <source>
        <dbReference type="ARBA" id="ARBA00022729"/>
    </source>
</evidence>
<keyword evidence="2" id="KW-0677">Repeat</keyword>
<keyword evidence="4" id="KW-0812">Transmembrane</keyword>
<gene>
    <name evidence="6" type="ORF">PSON_ATCC_30995.1.T0890150</name>
</gene>
<keyword evidence="1" id="KW-0732">Signal</keyword>
<dbReference type="InterPro" id="IPR011936">
    <property type="entry name" value="Myxo_disulph_rpt"/>
</dbReference>
<keyword evidence="4" id="KW-0472">Membrane</keyword>
<keyword evidence="4" id="KW-1133">Transmembrane helix</keyword>
<dbReference type="Proteomes" id="UP000692954">
    <property type="component" value="Unassembled WGS sequence"/>
</dbReference>
<comment type="caution">
    <text evidence="6">The sequence shown here is derived from an EMBL/GenBank/DDBJ whole genome shotgun (WGS) entry which is preliminary data.</text>
</comment>
<dbReference type="SMART" id="SM00181">
    <property type="entry name" value="EGF"/>
    <property type="match status" value="11"/>
</dbReference>
<feature type="domain" description="EGF-like" evidence="5">
    <location>
        <begin position="543"/>
        <end position="575"/>
    </location>
</feature>
<feature type="domain" description="EGF-like" evidence="5">
    <location>
        <begin position="275"/>
        <end position="319"/>
    </location>
</feature>
<feature type="domain" description="EGF-like" evidence="5">
    <location>
        <begin position="695"/>
        <end position="732"/>
    </location>
</feature>
<feature type="domain" description="EGF-like" evidence="5">
    <location>
        <begin position="438"/>
        <end position="468"/>
    </location>
</feature>
<evidence type="ECO:0000259" key="5">
    <source>
        <dbReference type="SMART" id="SM00181"/>
    </source>
</evidence>
<feature type="transmembrane region" description="Helical" evidence="4">
    <location>
        <begin position="1253"/>
        <end position="1271"/>
    </location>
</feature>
<feature type="transmembrane region" description="Helical" evidence="4">
    <location>
        <begin position="1317"/>
        <end position="1338"/>
    </location>
</feature>
<feature type="transmembrane region" description="Helical" evidence="4">
    <location>
        <begin position="969"/>
        <end position="993"/>
    </location>
</feature>
<dbReference type="NCBIfam" id="TIGR02232">
    <property type="entry name" value="myxo_disulf_rpt"/>
    <property type="match status" value="2"/>
</dbReference>
<evidence type="ECO:0000313" key="7">
    <source>
        <dbReference type="Proteomes" id="UP000692954"/>
    </source>
</evidence>
<feature type="domain" description="EGF-like" evidence="5">
    <location>
        <begin position="408"/>
        <end position="437"/>
    </location>
</feature>
<proteinExistence type="predicted"/>
<dbReference type="EMBL" id="CAJJDN010000089">
    <property type="protein sequence ID" value="CAD8107708.1"/>
    <property type="molecule type" value="Genomic_DNA"/>
</dbReference>
<keyword evidence="7" id="KW-1185">Reference proteome</keyword>
<accession>A0A8S1PYS3</accession>
<feature type="transmembrane region" description="Helical" evidence="4">
    <location>
        <begin position="1283"/>
        <end position="1302"/>
    </location>
</feature>
<dbReference type="Pfam" id="PF13948">
    <property type="entry name" value="DUF4215"/>
    <property type="match status" value="1"/>
</dbReference>
<dbReference type="SMART" id="SM00261">
    <property type="entry name" value="FU"/>
    <property type="match status" value="11"/>
</dbReference>
<evidence type="ECO:0000256" key="3">
    <source>
        <dbReference type="ARBA" id="ARBA00023157"/>
    </source>
</evidence>
<reference evidence="6" key="1">
    <citation type="submission" date="2021-01" db="EMBL/GenBank/DDBJ databases">
        <authorList>
            <consortium name="Genoscope - CEA"/>
            <person name="William W."/>
        </authorList>
    </citation>
    <scope>NUCLEOTIDE SEQUENCE</scope>
</reference>
<dbReference type="PANTHER" id="PTHR15332">
    <property type="entry name" value="PROPROTEIN CONVERTASE SUBTILISIN_KEXIN TYPE 5-LIKE"/>
    <property type="match status" value="1"/>
</dbReference>
<dbReference type="OrthoDB" id="292058at2759"/>
<feature type="transmembrane region" description="Helical" evidence="4">
    <location>
        <begin position="1147"/>
        <end position="1165"/>
    </location>
</feature>
<sequence length="1392" mass="158181">MRFELNNQLIKTFNFDNERIIFIFFNTALQRFKLIQAYQAACPNGRYKLPSDNGCDQRCMTECLTCSDGISCDSCSGTNKYLNQTSKLCTSCPTGYYLSTICIQCPIQCTQCSSSTNCSACASGYILSGSSCLSCTAPSTYCGSPCTCASGYYLSGICCHQCDSTCTTCLGTATTCTNLSCQYPCADCVASQPTNCTACIDPHQTSPTCQCISGYIMDTNTHMCNACTFPCFTCQNSINECHACFSSYQYDSTAHTCTCLTNQYEDNGSPKQCQNCQSPCLTCSSFTDCNSCVIGLNRHLQGNSCICDDGYYDNAGICTLCPLSCTKCTSATICTECKHLSHQVLNDCHCIDTYYMNASYMCQSCVSPCVNCTSSLDCLTCIDIKQTVVNDRCICQDGYYMFNNLCSQCVNNCSKCSSDIICTECLETYFLNGSTCQECSSQCRICQNENLCLNCLLGYTLNFENLCVACLDNCQECNNQLSCEFCKDGFYYESMLCKKCSDNCKTCSIQVDYCLSCNNNYSLINNQCICGLGYYEIDYNCFQCKHPCIQCSNENTCLQCAQIQYLNLSDQNTCVCQNGLYWSIDKCIQCHSTCKTCNETNTKCLSCDQSLNRILNNNQCICATNYFQSDLNTCISCDSEQGKLIEDCKYKNCNDLVWTYGEECDDGNQVIGDGCSFCKIDSNYICSNTIMKQSLCQQCPLFCISCQINSIKNQIECLKCNSGYYLTQNQCQLCDKQCKECESYPQNCISCRFLEIKSKCKICEYKQGYYSDYSNNKCYTLCGDSIISDTEQCDDGNLIDGDGCNNQCFIEKNFKCQNDVCIIPNYPIPSLSSFGKPQRYDKIRQFKLEYQVPLNISKSSFNISSLINLYIENRSGNISSLKYQLNITQNITQFENQYYSFSAILTLYLNQSSQNQFLNIFYPNPSLIQSYQGYQQNLQNLKAAIEEFILVDETTKEMTETMNSFSLNLFYIFLILLAASILLGGLDIFYNLLDTIQLLSYLKYINVQFPFNLQSFFEIFGFAQLSFIQNFLEIDDFVLNYISEDELKPLPQKIANDNYSSIYLINISQILTVYATIFGAYGLAIIIPIIIKQFRFKYYEDYPEKNALGLKIKVYFLSFKIFIGEMCNTIINELFFSGILRTFMATAYDYSFISLLQIYCVNLNAKSFLLALSSFMALLSVILYCTVCIVINYLIGKNSLTLTQKKNIEQFGSLFEGVKLRNHYQKIFNVALLVKKFLFMFVLIFFYEDPLSQTVNLLLLSLLSALYLYHLKPIKDQSEYNKQLSTETILCLIYLIIVILIVDEQIKKFDYNEQQNCGWICIALITLIIFIQLIIDIIQQWRMLLKKFASLRRFIDKISRMLNKMPESSHPNPNVFEEIQNHEFYQSIILYK</sequence>
<feature type="domain" description="EGF-like" evidence="5">
    <location>
        <begin position="469"/>
        <end position="498"/>
    </location>
</feature>
<feature type="transmembrane region" description="Helical" evidence="4">
    <location>
        <begin position="1071"/>
        <end position="1094"/>
    </location>
</feature>
<organism evidence="6 7">
    <name type="scientific">Paramecium sonneborni</name>
    <dbReference type="NCBI Taxonomy" id="65129"/>
    <lineage>
        <taxon>Eukaryota</taxon>
        <taxon>Sar</taxon>
        <taxon>Alveolata</taxon>
        <taxon>Ciliophora</taxon>
        <taxon>Intramacronucleata</taxon>
        <taxon>Oligohymenophorea</taxon>
        <taxon>Peniculida</taxon>
        <taxon>Parameciidae</taxon>
        <taxon>Paramecium</taxon>
    </lineage>
</organism>
<feature type="domain" description="EGF-like" evidence="5">
    <location>
        <begin position="184"/>
        <end position="225"/>
    </location>
</feature>
<name>A0A8S1PYS3_9CILI</name>